<dbReference type="EMBL" id="RWGW01000010">
    <property type="protein sequence ID" value="RSK32683.1"/>
    <property type="molecule type" value="Genomic_DNA"/>
</dbReference>
<dbReference type="RefSeq" id="WP_125903930.1">
    <property type="nucleotide sequence ID" value="NZ_RWGW01000010.1"/>
</dbReference>
<sequence length="141" mass="16904">MKKIWRSRKIVVLITLLLTAKIVLYLSNLEAQENWKEEAFAQADEYRSSIQLEEKRLKEKMESGTHPDLEVRQEALSEVSRTLYEWRNTIYHKNWKDYPKFEQAFIHRVRNYQDHGGTFDSLEGLELDIAEAKTEWMVDRL</sequence>
<evidence type="ECO:0000313" key="1">
    <source>
        <dbReference type="EMBL" id="RSK32683.1"/>
    </source>
</evidence>
<organism evidence="1 2">
    <name type="scientific">Bhargavaea beijingensis</name>
    <dbReference type="NCBI Taxonomy" id="426756"/>
    <lineage>
        <taxon>Bacteria</taxon>
        <taxon>Bacillati</taxon>
        <taxon>Bacillota</taxon>
        <taxon>Bacilli</taxon>
        <taxon>Bacillales</taxon>
        <taxon>Caryophanaceae</taxon>
        <taxon>Bhargavaea</taxon>
    </lineage>
</organism>
<proteinExistence type="predicted"/>
<reference evidence="1 2" key="1">
    <citation type="submission" date="2018-12" db="EMBL/GenBank/DDBJ databases">
        <title>Comparitive functional genomics of dry heat resistant strains isolated from the viking spacecraft.</title>
        <authorList>
            <person name="Seuylemezian A."/>
            <person name="Vaishampayan P."/>
        </authorList>
    </citation>
    <scope>NUCLEOTIDE SEQUENCE [LARGE SCALE GENOMIC DNA]</scope>
    <source>
        <strain evidence="1 2">M6-11</strain>
    </source>
</reference>
<dbReference type="Proteomes" id="UP000272481">
    <property type="component" value="Unassembled WGS sequence"/>
</dbReference>
<name>A0ABX9ZE71_9BACL</name>
<comment type="caution">
    <text evidence="1">The sequence shown here is derived from an EMBL/GenBank/DDBJ whole genome shotgun (WGS) entry which is preliminary data.</text>
</comment>
<keyword evidence="2" id="KW-1185">Reference proteome</keyword>
<accession>A0ABX9ZE71</accession>
<protein>
    <submittedName>
        <fullName evidence="1">Uncharacterized protein</fullName>
    </submittedName>
</protein>
<evidence type="ECO:0000313" key="2">
    <source>
        <dbReference type="Proteomes" id="UP000272481"/>
    </source>
</evidence>
<gene>
    <name evidence="1" type="ORF">EJA12_07615</name>
</gene>